<reference evidence="2 3" key="1">
    <citation type="journal article" date="2021" name="Elife">
        <title>Chloroplast acquisition without the gene transfer in kleptoplastic sea slugs, Plakobranchus ocellatus.</title>
        <authorList>
            <person name="Maeda T."/>
            <person name="Takahashi S."/>
            <person name="Yoshida T."/>
            <person name="Shimamura S."/>
            <person name="Takaki Y."/>
            <person name="Nagai Y."/>
            <person name="Toyoda A."/>
            <person name="Suzuki Y."/>
            <person name="Arimoto A."/>
            <person name="Ishii H."/>
            <person name="Satoh N."/>
            <person name="Nishiyama T."/>
            <person name="Hasebe M."/>
            <person name="Maruyama T."/>
            <person name="Minagawa J."/>
            <person name="Obokata J."/>
            <person name="Shigenobu S."/>
        </authorList>
    </citation>
    <scope>NUCLEOTIDE SEQUENCE [LARGE SCALE GENOMIC DNA]</scope>
</reference>
<dbReference type="PANTHER" id="PTHR46599:SF3">
    <property type="entry name" value="PIGGYBAC TRANSPOSABLE ELEMENT-DERIVED PROTEIN 4"/>
    <property type="match status" value="1"/>
</dbReference>
<organism evidence="2 3">
    <name type="scientific">Elysia marginata</name>
    <dbReference type="NCBI Taxonomy" id="1093978"/>
    <lineage>
        <taxon>Eukaryota</taxon>
        <taxon>Metazoa</taxon>
        <taxon>Spiralia</taxon>
        <taxon>Lophotrochozoa</taxon>
        <taxon>Mollusca</taxon>
        <taxon>Gastropoda</taxon>
        <taxon>Heterobranchia</taxon>
        <taxon>Euthyneura</taxon>
        <taxon>Panpulmonata</taxon>
        <taxon>Sacoglossa</taxon>
        <taxon>Placobranchoidea</taxon>
        <taxon>Plakobranchidae</taxon>
        <taxon>Elysia</taxon>
    </lineage>
</organism>
<dbReference type="Pfam" id="PF13843">
    <property type="entry name" value="DDE_Tnp_1_7"/>
    <property type="match status" value="1"/>
</dbReference>
<comment type="caution">
    <text evidence="2">The sequence shown here is derived from an EMBL/GenBank/DDBJ whole genome shotgun (WGS) entry which is preliminary data.</text>
</comment>
<dbReference type="InterPro" id="IPR029526">
    <property type="entry name" value="PGBD"/>
</dbReference>
<proteinExistence type="predicted"/>
<keyword evidence="3" id="KW-1185">Reference proteome</keyword>
<gene>
    <name evidence="2" type="ORF">ElyMa_006554600</name>
</gene>
<dbReference type="PANTHER" id="PTHR46599">
    <property type="entry name" value="PIGGYBAC TRANSPOSABLE ELEMENT-DERIVED PROTEIN 4"/>
    <property type="match status" value="1"/>
</dbReference>
<evidence type="ECO:0000313" key="3">
    <source>
        <dbReference type="Proteomes" id="UP000762676"/>
    </source>
</evidence>
<protein>
    <submittedName>
        <fullName evidence="2">PiggyBac transposable element-derived protein 4-like</fullName>
    </submittedName>
</protein>
<feature type="non-terminal residue" evidence="2">
    <location>
        <position position="91"/>
    </location>
</feature>
<sequence>LLNRSTYSCSTVRSNRRHWPQDLKGNLDPGECKMRQVGNLVACFWRDKHAICTLSTNVSPRLETADRRSKEGVIQKQIPTPILVYNNNMAG</sequence>
<evidence type="ECO:0000313" key="2">
    <source>
        <dbReference type="EMBL" id="GFS06819.1"/>
    </source>
</evidence>
<dbReference type="Proteomes" id="UP000762676">
    <property type="component" value="Unassembled WGS sequence"/>
</dbReference>
<evidence type="ECO:0000259" key="1">
    <source>
        <dbReference type="Pfam" id="PF13843"/>
    </source>
</evidence>
<accession>A0AAV4ICJ5</accession>
<dbReference type="AlphaFoldDB" id="A0AAV4ICJ5"/>
<feature type="non-terminal residue" evidence="2">
    <location>
        <position position="1"/>
    </location>
</feature>
<dbReference type="EMBL" id="BMAT01013156">
    <property type="protein sequence ID" value="GFS06819.1"/>
    <property type="molecule type" value="Genomic_DNA"/>
</dbReference>
<name>A0AAV4ICJ5_9GAST</name>
<feature type="domain" description="PiggyBac transposable element-derived protein" evidence="1">
    <location>
        <begin position="1"/>
        <end position="90"/>
    </location>
</feature>